<dbReference type="EMBL" id="CP182909">
    <property type="protein sequence ID" value="XPM65896.1"/>
    <property type="molecule type" value="Genomic_DNA"/>
</dbReference>
<name>A0ACD5H159_9CYAN</name>
<organism evidence="1 2">
    <name type="scientific">Desertifilum tharense IPPAS B-1220</name>
    <dbReference type="NCBI Taxonomy" id="1781255"/>
    <lineage>
        <taxon>Bacteria</taxon>
        <taxon>Bacillati</taxon>
        <taxon>Cyanobacteriota</taxon>
        <taxon>Cyanophyceae</taxon>
        <taxon>Desertifilales</taxon>
        <taxon>Desertifilaceae</taxon>
        <taxon>Desertifilum</taxon>
    </lineage>
</organism>
<protein>
    <submittedName>
        <fullName evidence="1">Uncharacterized protein</fullName>
    </submittedName>
</protein>
<keyword evidence="2" id="KW-1185">Reference proteome</keyword>
<reference evidence="1 2" key="1">
    <citation type="journal article" date="2016" name="Genome Announc.">
        <title>Draft Genome Sequence of the Thermotolerant Cyanobacterium Desertifilum sp. IPPAS B-1220.</title>
        <authorList>
            <person name="Mironov K.S."/>
            <person name="Sinetova M.A."/>
            <person name="Bolatkhan K."/>
            <person name="Zayadan B.K."/>
            <person name="Ustinova V.V."/>
            <person name="Kupriyanova E.V."/>
            <person name="Skrypnik A.N."/>
            <person name="Gogoleva N.E."/>
            <person name="Gogolev Y.V."/>
            <person name="Los D.A."/>
        </authorList>
    </citation>
    <scope>NUCLEOTIDE SEQUENCE [LARGE SCALE GENOMIC DNA]</scope>
    <source>
        <strain evidence="1 2">IPPAS B-1220</strain>
    </source>
</reference>
<gene>
    <name evidence="1" type="ORF">BH720_010530</name>
</gene>
<evidence type="ECO:0000313" key="2">
    <source>
        <dbReference type="Proteomes" id="UP000095472"/>
    </source>
</evidence>
<evidence type="ECO:0000313" key="1">
    <source>
        <dbReference type="EMBL" id="XPM65896.1"/>
    </source>
</evidence>
<accession>A0ACD5H159</accession>
<sequence>MVTIHSALCSPHLPISPSPHPLPLSELRTLHSVPPTSPSPHPPTLFPSRNSELGTRNFALSSPIPPPSSHSALSTLHSALREALG</sequence>
<proteinExistence type="predicted"/>
<dbReference type="Proteomes" id="UP000095472">
    <property type="component" value="Chromosome"/>
</dbReference>